<reference evidence="1 2" key="1">
    <citation type="journal article" date="2021" name="Commun. Biol.">
        <title>Genomic insights into the host specific adaptation of the Pneumocystis genus.</title>
        <authorList>
            <person name="Cisse O.H."/>
            <person name="Ma L."/>
            <person name="Dekker J.P."/>
            <person name="Khil P.P."/>
            <person name="Youn J.-H."/>
            <person name="Brenchley J.M."/>
            <person name="Blair R."/>
            <person name="Pahar B."/>
            <person name="Chabe M."/>
            <person name="Van Rompay K.K.A."/>
            <person name="Keesler R."/>
            <person name="Sukura A."/>
            <person name="Hirsch V."/>
            <person name="Kutty G."/>
            <person name="Liu Y."/>
            <person name="Peng L."/>
            <person name="Chen J."/>
            <person name="Song J."/>
            <person name="Weissenbacher-Lang C."/>
            <person name="Xu J."/>
            <person name="Upham N.S."/>
            <person name="Stajich J.E."/>
            <person name="Cuomo C.A."/>
            <person name="Cushion M.T."/>
            <person name="Kovacs J.A."/>
        </authorList>
    </citation>
    <scope>NUCLEOTIDE SEQUENCE [LARGE SCALE GENOMIC DNA]</scope>
    <source>
        <strain evidence="1 2">RABM</strain>
    </source>
</reference>
<name>A0ACB7C7W1_9ASCO</name>
<dbReference type="Proteomes" id="UP000768646">
    <property type="component" value="Unassembled WGS sequence"/>
</dbReference>
<keyword evidence="2" id="KW-1185">Reference proteome</keyword>
<evidence type="ECO:0000313" key="2">
    <source>
        <dbReference type="Proteomes" id="UP000768646"/>
    </source>
</evidence>
<organism evidence="1 2">
    <name type="scientific">Pneumocystis oryctolagi</name>
    <dbReference type="NCBI Taxonomy" id="42067"/>
    <lineage>
        <taxon>Eukaryota</taxon>
        <taxon>Fungi</taxon>
        <taxon>Dikarya</taxon>
        <taxon>Ascomycota</taxon>
        <taxon>Taphrinomycotina</taxon>
        <taxon>Pneumocystomycetes</taxon>
        <taxon>Pneumocystaceae</taxon>
        <taxon>Pneumocystis</taxon>
    </lineage>
</organism>
<sequence length="528" mass="61946">MHKNTRKLNKDHSFSNKCEYLDQKTPFASGLPIFNKPQIISMKENHKYKTIEESGVLASCIFQSRQALLQGFIFEKFLNTSFSKRQKNEEKIKHKISKIGEFTLRIEIFSFPETIFYLVKYITEINSYLPPSKCLEHYEDIDTPFSEKKVTNAFSNIVNNDTYSMKLEKELSISPLNSNNITETETSNYSVSFSEEKYIEFFKDYFFKIFKDDPFRLEKVNKAMNRLKEASLDLKFKEILHSIMSGQATSEQKTIFNLYIMSSQSPKMLFNCNEEQMKTLELPLFQSEKHQENENYNEENIKMKRKRKHYEYIGTEIIFEFKENPGEKWILPKDIIIERLGSDEPFEVLASFIHIPDSLSQYFQPITLKISSCDQRLWDFILKYSNKKEEVFETMSKILLGKRSEKLYFQHRLLVTDTKMFKTESENEINVISPKNKKTTNSQKKVTNKNNAVSISSINDNLASSIVLKKNKPRKYSTLLKSLYCNTCNTTKTPSKSLNLDDSETLCNTCGVRILCFINNYNNMSRRN</sequence>
<accession>A0ACB7C7W1</accession>
<comment type="caution">
    <text evidence="1">The sequence shown here is derived from an EMBL/GenBank/DDBJ whole genome shotgun (WGS) entry which is preliminary data.</text>
</comment>
<proteinExistence type="predicted"/>
<protein>
    <submittedName>
        <fullName evidence="1">Uncharacterized protein</fullName>
    </submittedName>
</protein>
<gene>
    <name evidence="1" type="ORF">PORY_002852</name>
</gene>
<dbReference type="EMBL" id="JABTEG010000034">
    <property type="protein sequence ID" value="KAG4303744.1"/>
    <property type="molecule type" value="Genomic_DNA"/>
</dbReference>
<evidence type="ECO:0000313" key="1">
    <source>
        <dbReference type="EMBL" id="KAG4303744.1"/>
    </source>
</evidence>